<evidence type="ECO:0000313" key="3">
    <source>
        <dbReference type="Proteomes" id="UP000752171"/>
    </source>
</evidence>
<dbReference type="GO" id="GO:0048255">
    <property type="term" value="P:mRNA stabilization"/>
    <property type="evidence" value="ECO:0007669"/>
    <property type="project" value="TreeGrafter"/>
</dbReference>
<dbReference type="GO" id="GO:0007141">
    <property type="term" value="P:male meiosis I"/>
    <property type="evidence" value="ECO:0007669"/>
    <property type="project" value="TreeGrafter"/>
</dbReference>
<feature type="region of interest" description="Disordered" evidence="1">
    <location>
        <begin position="540"/>
        <end position="571"/>
    </location>
</feature>
<dbReference type="GO" id="GO:0005737">
    <property type="term" value="C:cytoplasm"/>
    <property type="evidence" value="ECO:0007669"/>
    <property type="project" value="TreeGrafter"/>
</dbReference>
<dbReference type="InterPro" id="IPR027963">
    <property type="entry name" value="MEIOC"/>
</dbReference>
<feature type="compositionally biased region" description="Polar residues" evidence="1">
    <location>
        <begin position="392"/>
        <end position="411"/>
    </location>
</feature>
<evidence type="ECO:0000256" key="1">
    <source>
        <dbReference type="SAM" id="MobiDB-lite"/>
    </source>
</evidence>
<name>A0A8T2KY04_ASTMX</name>
<dbReference type="AlphaFoldDB" id="A0A8T2KY04"/>
<feature type="region of interest" description="Disordered" evidence="1">
    <location>
        <begin position="876"/>
        <end position="898"/>
    </location>
</feature>
<dbReference type="PANTHER" id="PTHR33861:SF4">
    <property type="entry name" value="MEIOSIS-SPECIFIC COILED-COIL DOMAIN-CONTAINING PROTEIN MEIOC"/>
    <property type="match status" value="1"/>
</dbReference>
<feature type="compositionally biased region" description="Polar residues" evidence="1">
    <location>
        <begin position="546"/>
        <end position="561"/>
    </location>
</feature>
<comment type="caution">
    <text evidence="2">The sequence shown here is derived from an EMBL/GenBank/DDBJ whole genome shotgun (WGS) entry which is preliminary data.</text>
</comment>
<reference evidence="2 3" key="1">
    <citation type="submission" date="2021-07" db="EMBL/GenBank/DDBJ databases">
        <authorList>
            <person name="Imarazene B."/>
            <person name="Zahm M."/>
            <person name="Klopp C."/>
            <person name="Cabau C."/>
            <person name="Beille S."/>
            <person name="Jouanno E."/>
            <person name="Castinel A."/>
            <person name="Lluch J."/>
            <person name="Gil L."/>
            <person name="Kuchtly C."/>
            <person name="Lopez Roques C."/>
            <person name="Donnadieu C."/>
            <person name="Parrinello H."/>
            <person name="Journot L."/>
            <person name="Du K."/>
            <person name="Schartl M."/>
            <person name="Retaux S."/>
            <person name="Guiguen Y."/>
        </authorList>
    </citation>
    <scope>NUCLEOTIDE SEQUENCE [LARGE SCALE GENOMIC DNA]</scope>
    <source>
        <strain evidence="2">Pach_M1</strain>
        <tissue evidence="2">Testis</tissue>
    </source>
</reference>
<sequence>MRTTFRKQCLTRTHFIETSNLLLLEMEVNNAGRSKISVDANGAKTTFDRFFKAEVDSYYSPYKFQNEISGDGGPLPQPFNTDFFLHEEPPLPYNSWAVQDDPYQLMNCAQGIPKKRNLADANDCGSETDLFGLVSDILEEVDPMDCYLSEEKSFGPKTVWSPKPMKEDSLQYLTSEVKMQPSPGMQSEYLCPEPMDRNSNQNTDIYQHFNSFDVADPSWLFSACNGESEAYFTRPPPCLSIPPAVNAYIPKGRAGKSEYGVPVPGKDSSFCSTRDALYENMNALNDSCCSSNEMNDSYFSPYKDVSGMSRHKNHRMPVAMQDADRMASNIQALLVGEQKVSYKRDSAPNNFMSVQDDKTFDLKRLVAQMPSLKRDVIECLGEQRGSDIGRSQPFQSDYTTKEFSGFGQQSDYFEPPKSFSSLFNPPTPHQSTDTRLRETRPAPSSLHQHHHSQPSQYQSQTKLPAKASINSHHQGISELMSHSVAEYVHPVLSSQQRPTGRDFTDFGQGVGMSLQERMNQTGLGLGLESLRNMAGSEDGGNFRVQPGSNSRLQASPATGFTSDGHKSQPFGMKSKPLANFPREAVKKQGLLQNPHQILGAIYAGQARHNGPGPSQAKSVPPQMFPYTFKMGDPRQNPCHLFISHPLLPFGSSVPLMEMKDFLPEIPILNPFLQELIGPNTAGADFPGFLSTMRPTKFSKEPKSQGTILSQLHQYLEECYEQWKMLEKERKKAESVLVKSYPGKRVFVVNNNPLPKMPSNPSRVDRLIVDQLREQGKVVSLLGRMECLRSFPLHANICSALDRHLEAIHITQARRKDEFLNSSSRQKQGSAYLREDRETILLASALKDLSSSTRKSRSALWCALQMTLPKNGASPLDGGAGDTCSSLGQNSPERAVHTL</sequence>
<organism evidence="2 3">
    <name type="scientific">Astyanax mexicanus</name>
    <name type="common">Blind cave fish</name>
    <name type="synonym">Astyanax fasciatus mexicanus</name>
    <dbReference type="NCBI Taxonomy" id="7994"/>
    <lineage>
        <taxon>Eukaryota</taxon>
        <taxon>Metazoa</taxon>
        <taxon>Chordata</taxon>
        <taxon>Craniata</taxon>
        <taxon>Vertebrata</taxon>
        <taxon>Euteleostomi</taxon>
        <taxon>Actinopterygii</taxon>
        <taxon>Neopterygii</taxon>
        <taxon>Teleostei</taxon>
        <taxon>Ostariophysi</taxon>
        <taxon>Characiformes</taxon>
        <taxon>Characoidei</taxon>
        <taxon>Acestrorhamphidae</taxon>
        <taxon>Acestrorhamphinae</taxon>
        <taxon>Astyanax</taxon>
    </lineage>
</organism>
<evidence type="ECO:0000313" key="2">
    <source>
        <dbReference type="EMBL" id="KAG9264183.1"/>
    </source>
</evidence>
<protein>
    <submittedName>
        <fullName evidence="2">Meiosis-specific coiled-coil domain-containing protein MEIOC isoform X1</fullName>
    </submittedName>
</protein>
<gene>
    <name evidence="2" type="primary">MEIOC</name>
    <name evidence="2" type="ORF">AMEX_G22436</name>
</gene>
<dbReference type="Proteomes" id="UP000752171">
    <property type="component" value="Unassembled WGS sequence"/>
</dbReference>
<feature type="compositionally biased region" description="Polar residues" evidence="1">
    <location>
        <begin position="882"/>
        <end position="891"/>
    </location>
</feature>
<dbReference type="GO" id="GO:0007144">
    <property type="term" value="P:female meiosis I"/>
    <property type="evidence" value="ECO:0007669"/>
    <property type="project" value="TreeGrafter"/>
</dbReference>
<dbReference type="EMBL" id="JAICCE010000019">
    <property type="protein sequence ID" value="KAG9264183.1"/>
    <property type="molecule type" value="Genomic_DNA"/>
</dbReference>
<dbReference type="PANTHER" id="PTHR33861">
    <property type="entry name" value="PROTEIN CBG18333"/>
    <property type="match status" value="1"/>
</dbReference>
<accession>A0A8T2KY04</accession>
<dbReference type="Pfam" id="PF15189">
    <property type="entry name" value="MEIOC"/>
    <property type="match status" value="1"/>
</dbReference>
<feature type="compositionally biased region" description="Polar residues" evidence="1">
    <location>
        <begin position="418"/>
        <end position="431"/>
    </location>
</feature>
<feature type="region of interest" description="Disordered" evidence="1">
    <location>
        <begin position="384"/>
        <end position="469"/>
    </location>
</feature>
<dbReference type="GO" id="GO:0005634">
    <property type="term" value="C:nucleus"/>
    <property type="evidence" value="ECO:0007669"/>
    <property type="project" value="TreeGrafter"/>
</dbReference>
<proteinExistence type="predicted"/>